<dbReference type="InterPro" id="IPR000917">
    <property type="entry name" value="Sulfatase_N"/>
</dbReference>
<dbReference type="PANTHER" id="PTHR42693:SF53">
    <property type="entry name" value="ENDO-4-O-SULFATASE"/>
    <property type="match status" value="1"/>
</dbReference>
<keyword evidence="3" id="KW-0378">Hydrolase</keyword>
<dbReference type="PROSITE" id="PS00523">
    <property type="entry name" value="SULFATASE_1"/>
    <property type="match status" value="1"/>
</dbReference>
<proteinExistence type="inferred from homology"/>
<feature type="domain" description="Sulfatase N-terminal" evidence="5">
    <location>
        <begin position="4"/>
        <end position="361"/>
    </location>
</feature>
<comment type="similarity">
    <text evidence="1">Belongs to the sulfatase family.</text>
</comment>
<keyword evidence="4" id="KW-0106">Calcium</keyword>
<dbReference type="RefSeq" id="WP_146320630.1">
    <property type="nucleotide sequence ID" value="NZ_CP042305.1"/>
</dbReference>
<evidence type="ECO:0000313" key="7">
    <source>
        <dbReference type="Proteomes" id="UP000320216"/>
    </source>
</evidence>
<keyword evidence="2" id="KW-0479">Metal-binding</keyword>
<reference evidence="6 7" key="1">
    <citation type="submission" date="2019-07" db="EMBL/GenBank/DDBJ databases">
        <title>Full genome sequence of Humibacter sp. WJ7-1.</title>
        <authorList>
            <person name="Im W.-T."/>
        </authorList>
    </citation>
    <scope>NUCLEOTIDE SEQUENCE [LARGE SCALE GENOMIC DNA]</scope>
    <source>
        <strain evidence="6 7">WJ7-1</strain>
    </source>
</reference>
<dbReference type="Gene3D" id="3.40.720.10">
    <property type="entry name" value="Alkaline Phosphatase, subunit A"/>
    <property type="match status" value="1"/>
</dbReference>
<evidence type="ECO:0000256" key="2">
    <source>
        <dbReference type="ARBA" id="ARBA00022723"/>
    </source>
</evidence>
<organism evidence="6 7">
    <name type="scientific">Humibacter ginsenosidimutans</name>
    <dbReference type="NCBI Taxonomy" id="2599293"/>
    <lineage>
        <taxon>Bacteria</taxon>
        <taxon>Bacillati</taxon>
        <taxon>Actinomycetota</taxon>
        <taxon>Actinomycetes</taxon>
        <taxon>Micrococcales</taxon>
        <taxon>Microbacteriaceae</taxon>
        <taxon>Humibacter</taxon>
    </lineage>
</organism>
<name>A0A5B8M646_9MICO</name>
<evidence type="ECO:0000256" key="3">
    <source>
        <dbReference type="ARBA" id="ARBA00022801"/>
    </source>
</evidence>
<evidence type="ECO:0000256" key="1">
    <source>
        <dbReference type="ARBA" id="ARBA00008779"/>
    </source>
</evidence>
<evidence type="ECO:0000259" key="5">
    <source>
        <dbReference type="Pfam" id="PF00884"/>
    </source>
</evidence>
<dbReference type="Pfam" id="PF00884">
    <property type="entry name" value="Sulfatase"/>
    <property type="match status" value="1"/>
</dbReference>
<sequence>MTGPNIIVFVADDLGWGDTGSYGATRIPTPAIDALAAGGVRFTDAHASSAVCTPSRYSLLTGCYPWRSPLQAGVLGGTDPSIIAPGQQTIARLARDAGYSTGAFGKWHLGMDWTDRDGRRRSAFDDDPFEAQMQASGREIDYARPARSGPVDHGFDRFFGIAGSLDMPPYCFIDQDRTVGVPDREKSPLITSQRPGLQVEGWRDDEVDVRFTREAQAWIRARADADEPFLAYIASAAPHRPCTPPAFVRGRSQAGDRGDSVCLVDWMLGEILATLEASGVLDDTIVLFTSDNGAPMIFPEDGDVTEHRPNGAWRGQKADAWEGGHRVPLIVSGPGVPGGVVRHETVSLLDVLPTAGELMGVEQTGADGTSLVGLLTSEAVDRPRRVLGHQAYDGALILRDAEKKAIFSSGSGGFSDPVGLPVSAASTDGQFYDLDGDPTEQANLWDGERESAASMLDRFRRATGFDGELENGVAPRQTRRSTSA</sequence>
<dbReference type="CDD" id="cd16143">
    <property type="entry name" value="ARS_like"/>
    <property type="match status" value="1"/>
</dbReference>
<accession>A0A5B8M646</accession>
<dbReference type="GO" id="GO:0004065">
    <property type="term" value="F:arylsulfatase activity"/>
    <property type="evidence" value="ECO:0007669"/>
    <property type="project" value="TreeGrafter"/>
</dbReference>
<gene>
    <name evidence="6" type="ORF">FPZ11_10250</name>
</gene>
<protein>
    <submittedName>
        <fullName evidence="6">Arylsulfatase</fullName>
    </submittedName>
</protein>
<dbReference type="InterPro" id="IPR017850">
    <property type="entry name" value="Alkaline_phosphatase_core_sf"/>
</dbReference>
<dbReference type="PANTHER" id="PTHR42693">
    <property type="entry name" value="ARYLSULFATASE FAMILY MEMBER"/>
    <property type="match status" value="1"/>
</dbReference>
<dbReference type="AlphaFoldDB" id="A0A5B8M646"/>
<dbReference type="KEGG" id="huw:FPZ11_10250"/>
<dbReference type="InterPro" id="IPR024607">
    <property type="entry name" value="Sulfatase_CS"/>
</dbReference>
<dbReference type="Proteomes" id="UP000320216">
    <property type="component" value="Chromosome"/>
</dbReference>
<dbReference type="OrthoDB" id="9777306at2"/>
<dbReference type="EMBL" id="CP042305">
    <property type="protein sequence ID" value="QDZ15102.1"/>
    <property type="molecule type" value="Genomic_DNA"/>
</dbReference>
<dbReference type="Gene3D" id="3.30.1120.10">
    <property type="match status" value="1"/>
</dbReference>
<dbReference type="InterPro" id="IPR050738">
    <property type="entry name" value="Sulfatase"/>
</dbReference>
<dbReference type="GO" id="GO:0046872">
    <property type="term" value="F:metal ion binding"/>
    <property type="evidence" value="ECO:0007669"/>
    <property type="project" value="UniProtKB-KW"/>
</dbReference>
<dbReference type="SUPFAM" id="SSF53649">
    <property type="entry name" value="Alkaline phosphatase-like"/>
    <property type="match status" value="1"/>
</dbReference>
<keyword evidence="7" id="KW-1185">Reference proteome</keyword>
<evidence type="ECO:0000313" key="6">
    <source>
        <dbReference type="EMBL" id="QDZ15102.1"/>
    </source>
</evidence>
<evidence type="ECO:0000256" key="4">
    <source>
        <dbReference type="ARBA" id="ARBA00022837"/>
    </source>
</evidence>